<comment type="caution">
    <text evidence="4">The sequence shown here is derived from an EMBL/GenBank/DDBJ whole genome shotgun (WGS) entry which is preliminary data.</text>
</comment>
<dbReference type="SMART" id="SM00355">
    <property type="entry name" value="ZnF_C2H2"/>
    <property type="match status" value="3"/>
</dbReference>
<dbReference type="EMBL" id="ML976620">
    <property type="protein sequence ID" value="KAF1840091.1"/>
    <property type="molecule type" value="Genomic_DNA"/>
</dbReference>
<dbReference type="OrthoDB" id="3943630at2759"/>
<proteinExistence type="predicted"/>
<organism evidence="4 5">
    <name type="scientific">Cucurbitaria berberidis CBS 394.84</name>
    <dbReference type="NCBI Taxonomy" id="1168544"/>
    <lineage>
        <taxon>Eukaryota</taxon>
        <taxon>Fungi</taxon>
        <taxon>Dikarya</taxon>
        <taxon>Ascomycota</taxon>
        <taxon>Pezizomycotina</taxon>
        <taxon>Dothideomycetes</taxon>
        <taxon>Pleosporomycetidae</taxon>
        <taxon>Pleosporales</taxon>
        <taxon>Pleosporineae</taxon>
        <taxon>Cucurbitariaceae</taxon>
        <taxon>Cucurbitaria</taxon>
    </lineage>
</organism>
<feature type="domain" description="C2H2-type" evidence="3">
    <location>
        <begin position="632"/>
        <end position="655"/>
    </location>
</feature>
<evidence type="ECO:0000259" key="3">
    <source>
        <dbReference type="PROSITE" id="PS00028"/>
    </source>
</evidence>
<dbReference type="InterPro" id="IPR013762">
    <property type="entry name" value="Integrase-like_cat_sf"/>
</dbReference>
<dbReference type="PANTHER" id="PTHR37535:SF3">
    <property type="entry name" value="FLUG DOMAIN-CONTAINING PROTEIN"/>
    <property type="match status" value="1"/>
</dbReference>
<dbReference type="RefSeq" id="XP_040782654.1">
    <property type="nucleotide sequence ID" value="XM_040934327.1"/>
</dbReference>
<dbReference type="PROSITE" id="PS00028">
    <property type="entry name" value="ZINC_FINGER_C2H2_1"/>
    <property type="match status" value="1"/>
</dbReference>
<feature type="region of interest" description="Disordered" evidence="2">
    <location>
        <begin position="470"/>
        <end position="495"/>
    </location>
</feature>
<dbReference type="SUPFAM" id="SSF56349">
    <property type="entry name" value="DNA breaking-rejoining enzymes"/>
    <property type="match status" value="1"/>
</dbReference>
<feature type="region of interest" description="Disordered" evidence="2">
    <location>
        <begin position="781"/>
        <end position="824"/>
    </location>
</feature>
<dbReference type="InterPro" id="IPR013087">
    <property type="entry name" value="Znf_C2H2_type"/>
</dbReference>
<dbReference type="PANTHER" id="PTHR37535">
    <property type="entry name" value="FLUG DOMAIN PROTEIN"/>
    <property type="match status" value="1"/>
</dbReference>
<keyword evidence="5" id="KW-1185">Reference proteome</keyword>
<dbReference type="Pfam" id="PF11917">
    <property type="entry name" value="DUF3435"/>
    <property type="match status" value="1"/>
</dbReference>
<accession>A0A9P4G6U1</accession>
<dbReference type="AlphaFoldDB" id="A0A9P4G6U1"/>
<feature type="compositionally biased region" description="Polar residues" evidence="2">
    <location>
        <begin position="485"/>
        <end position="495"/>
    </location>
</feature>
<dbReference type="GeneID" id="63851578"/>
<name>A0A9P4G6U1_9PLEO</name>
<protein>
    <recommendedName>
        <fullName evidence="3">C2H2-type domain-containing protein</fullName>
    </recommendedName>
</protein>
<dbReference type="Proteomes" id="UP000800039">
    <property type="component" value="Unassembled WGS sequence"/>
</dbReference>
<dbReference type="GO" id="GO:0003677">
    <property type="term" value="F:DNA binding"/>
    <property type="evidence" value="ECO:0007669"/>
    <property type="project" value="InterPro"/>
</dbReference>
<reference evidence="4" key="1">
    <citation type="submission" date="2020-01" db="EMBL/GenBank/DDBJ databases">
        <authorList>
            <consortium name="DOE Joint Genome Institute"/>
            <person name="Haridas S."/>
            <person name="Albert R."/>
            <person name="Binder M."/>
            <person name="Bloem J."/>
            <person name="Labutti K."/>
            <person name="Salamov A."/>
            <person name="Andreopoulos B."/>
            <person name="Baker S.E."/>
            <person name="Barry K."/>
            <person name="Bills G."/>
            <person name="Bluhm B.H."/>
            <person name="Cannon C."/>
            <person name="Castanera R."/>
            <person name="Culley D.E."/>
            <person name="Daum C."/>
            <person name="Ezra D."/>
            <person name="Gonzalez J.B."/>
            <person name="Henrissat B."/>
            <person name="Kuo A."/>
            <person name="Liang C."/>
            <person name="Lipzen A."/>
            <person name="Lutzoni F."/>
            <person name="Magnuson J."/>
            <person name="Mondo S."/>
            <person name="Nolan M."/>
            <person name="Ohm R."/>
            <person name="Pangilinan J."/>
            <person name="Park H.-J."/>
            <person name="Ramirez L."/>
            <person name="Alfaro M."/>
            <person name="Sun H."/>
            <person name="Tritt A."/>
            <person name="Yoshinaga Y."/>
            <person name="Zwiers L.-H."/>
            <person name="Turgeon B.G."/>
            <person name="Goodwin S.B."/>
            <person name="Spatafora J.W."/>
            <person name="Crous P.W."/>
            <person name="Grigoriev I.V."/>
        </authorList>
    </citation>
    <scope>NUCLEOTIDE SEQUENCE</scope>
    <source>
        <strain evidence="4">CBS 394.84</strain>
    </source>
</reference>
<evidence type="ECO:0000256" key="1">
    <source>
        <dbReference type="ARBA" id="ARBA00023172"/>
    </source>
</evidence>
<keyword evidence="1" id="KW-0233">DNA recombination</keyword>
<evidence type="ECO:0000256" key="2">
    <source>
        <dbReference type="SAM" id="MobiDB-lite"/>
    </source>
</evidence>
<dbReference type="Gene3D" id="1.10.443.10">
    <property type="entry name" value="Intergrase catalytic core"/>
    <property type="match status" value="1"/>
</dbReference>
<evidence type="ECO:0000313" key="5">
    <source>
        <dbReference type="Proteomes" id="UP000800039"/>
    </source>
</evidence>
<dbReference type="InterPro" id="IPR021842">
    <property type="entry name" value="DUF3435"/>
</dbReference>
<dbReference type="GO" id="GO:0006310">
    <property type="term" value="P:DNA recombination"/>
    <property type="evidence" value="ECO:0007669"/>
    <property type="project" value="UniProtKB-KW"/>
</dbReference>
<evidence type="ECO:0000313" key="4">
    <source>
        <dbReference type="EMBL" id="KAF1840091.1"/>
    </source>
</evidence>
<dbReference type="InterPro" id="IPR011010">
    <property type="entry name" value="DNA_brk_join_enz"/>
</dbReference>
<dbReference type="Gene3D" id="3.30.160.60">
    <property type="entry name" value="Classic Zinc Finger"/>
    <property type="match status" value="1"/>
</dbReference>
<dbReference type="GO" id="GO:0015074">
    <property type="term" value="P:DNA integration"/>
    <property type="evidence" value="ECO:0007669"/>
    <property type="project" value="InterPro"/>
</dbReference>
<sequence length="824" mass="94094">MKGGARVVDLEDLKRRARQANAPPAPLTAEAVKESLKPSAYVSYKFAIQKWSSFSEDYLGKPVVDQRFTEAPTIHEIKLYLEWLAQTCTGTIDEAITDSTAFNRFNSLKRAINIHTGHKYTKQENEAVSTFILTDLVRRGLVSTSAHAKPIATYPVAKDILWFLIASDEHQTLHSRTRVQLVFLIQIMAFTGVRPGEVIESDAWPNSNEGLLYKDIDLVYSQNKDNPGWRINVRLRNRKGHREYKKHAPIIILCERPRQRWMCPVTWFLSLAFADNAFSDLVSYDDLENAKPIVGSEFYTAKYKPGVRERPVMRNALQNGTISDTRIWTYDSLNSILKNVGQRAGYQEKLSAYCFRRAFARAVEKVATALERRTLLSHNSDSTGQSYVSGFVGIDCQSIVLGEEQRPKLYDEASSMMAKRNLLAPRPSGSTLTEPRRVIDVTMSSLSSAQMYQLRRRGRAEAYQKDREAFLEGTGSPTRAGEMRQATSLKQTPSRKPSRYLKAVLKFELERKAIIDLMFSDGELHDELSFQTILGPLIKLAMPQKKCWAYVTAEPTNDGRCRVCRTDQMHGHLLQCARQRRINEERERMAGQFALSRTCLWNDCDYRFEGKPCEMYVRHVARHLDQMRSHQCLWAGCCKSFERSRDLAHHISKEHRVPNEWTMPTRMHYCYEHGLWCQSDEVWDAHLQKEHFDVLDRFCGLIKDGGVVGVAAHCLCCLGADKPLPVRFAQFTDIDVLHRHIKSHLERFGVPNMCPHPLCEDALNSESDFWSHANVIHGVTPFGPRRTKRKTPDSDSSEMDQRLNKRSVVEIGTVTGHSDEDGAT</sequence>
<gene>
    <name evidence="4" type="ORF">K460DRAFT_371308</name>
</gene>